<keyword evidence="3" id="KW-1185">Reference proteome</keyword>
<proteinExistence type="predicted"/>
<dbReference type="Proteomes" id="UP001215280">
    <property type="component" value="Unassembled WGS sequence"/>
</dbReference>
<dbReference type="EMBL" id="JARJLG010000102">
    <property type="protein sequence ID" value="KAJ7745550.1"/>
    <property type="molecule type" value="Genomic_DNA"/>
</dbReference>
<organism evidence="2 3">
    <name type="scientific">Mycena maculata</name>
    <dbReference type="NCBI Taxonomy" id="230809"/>
    <lineage>
        <taxon>Eukaryota</taxon>
        <taxon>Fungi</taxon>
        <taxon>Dikarya</taxon>
        <taxon>Basidiomycota</taxon>
        <taxon>Agaricomycotina</taxon>
        <taxon>Agaricomycetes</taxon>
        <taxon>Agaricomycetidae</taxon>
        <taxon>Agaricales</taxon>
        <taxon>Marasmiineae</taxon>
        <taxon>Mycenaceae</taxon>
        <taxon>Mycena</taxon>
    </lineage>
</organism>
<evidence type="ECO:0000313" key="3">
    <source>
        <dbReference type="Proteomes" id="UP001215280"/>
    </source>
</evidence>
<feature type="region of interest" description="Disordered" evidence="1">
    <location>
        <begin position="1"/>
        <end position="23"/>
    </location>
</feature>
<dbReference type="AlphaFoldDB" id="A0AAD7INQ9"/>
<evidence type="ECO:0000313" key="2">
    <source>
        <dbReference type="EMBL" id="KAJ7745550.1"/>
    </source>
</evidence>
<name>A0AAD7INQ9_9AGAR</name>
<accession>A0AAD7INQ9</accession>
<evidence type="ECO:0000256" key="1">
    <source>
        <dbReference type="SAM" id="MobiDB-lite"/>
    </source>
</evidence>
<protein>
    <submittedName>
        <fullName evidence="2">Uncharacterized protein</fullName>
    </submittedName>
</protein>
<reference evidence="2" key="1">
    <citation type="submission" date="2023-03" db="EMBL/GenBank/DDBJ databases">
        <title>Massive genome expansion in bonnet fungi (Mycena s.s.) driven by repeated elements and novel gene families across ecological guilds.</title>
        <authorList>
            <consortium name="Lawrence Berkeley National Laboratory"/>
            <person name="Harder C.B."/>
            <person name="Miyauchi S."/>
            <person name="Viragh M."/>
            <person name="Kuo A."/>
            <person name="Thoen E."/>
            <person name="Andreopoulos B."/>
            <person name="Lu D."/>
            <person name="Skrede I."/>
            <person name="Drula E."/>
            <person name="Henrissat B."/>
            <person name="Morin E."/>
            <person name="Kohler A."/>
            <person name="Barry K."/>
            <person name="LaButti K."/>
            <person name="Morin E."/>
            <person name="Salamov A."/>
            <person name="Lipzen A."/>
            <person name="Mereny Z."/>
            <person name="Hegedus B."/>
            <person name="Baldrian P."/>
            <person name="Stursova M."/>
            <person name="Weitz H."/>
            <person name="Taylor A."/>
            <person name="Grigoriev I.V."/>
            <person name="Nagy L.G."/>
            <person name="Martin F."/>
            <person name="Kauserud H."/>
        </authorList>
    </citation>
    <scope>NUCLEOTIDE SEQUENCE</scope>
    <source>
        <strain evidence="2">CBHHK188m</strain>
    </source>
</reference>
<sequence>MSPLSLGRKSPAPPAPTPSLAPWRVIPQASPSLQSLDVPSASPPRRTLYPRSLTRALRSHLRARPPAPGLLPPTLLQLGETIESLELGVTVVSHSLLNTIRDAFPLIAFLSFNAHLDAFHPGTLERHTLHAPLEPRVTLPFGLRPHTLRLGAQLGGNSHAELCAAAHETAQGFPAAYDPTSWRRWIVDRSWYVVEWTHDGEDVDSSGSLEGALRIEYGEHYFKSFERASRILARTVDEAILRTS</sequence>
<comment type="caution">
    <text evidence="2">The sequence shown here is derived from an EMBL/GenBank/DDBJ whole genome shotgun (WGS) entry which is preliminary data.</text>
</comment>
<gene>
    <name evidence="2" type="ORF">DFH07DRAFT_963247</name>
</gene>